<evidence type="ECO:0000256" key="3">
    <source>
        <dbReference type="SAM" id="MobiDB-lite"/>
    </source>
</evidence>
<dbReference type="AlphaFoldDB" id="A0A6J5UXS8"/>
<keyword evidence="2" id="KW-0539">Nucleus</keyword>
<dbReference type="PANTHER" id="PTHR31319">
    <property type="entry name" value="ZINC FINGER PROTEIN CONSTANS-LIKE 4"/>
    <property type="match status" value="1"/>
</dbReference>
<evidence type="ECO:0000313" key="6">
    <source>
        <dbReference type="Proteomes" id="UP000507222"/>
    </source>
</evidence>
<gene>
    <name evidence="5" type="ORF">CURHAP_LOCUS32639</name>
</gene>
<sequence>MSSSDLYVLDDSFFRHSSNSEMASYEPDQFFSEPFSPFSDIDILQAISDHQSNQNPVENQSHHNNSLDQSSPTILSSSPPSYQLESLSLCQATHLNPLDQNCANLANGLPNFPAFDALEVKTEQCHLAFDQNAYNNNQVFGPHSYSGAENVAKFMQRSFSSNSFDGKPGVVFQPCFDSLMESSTLQNQALSSPENSFLAGQMRRVSSTGDLQNFRTARNPRESSVMEEAAANFKMGRYSAEERKERISKYRAKRSQRNFNKTIKILVSELNLNVPGLFLLCTQKKYACRKTLADNRPRIRGRFARNDETGEVLKAACSSNREEDEDELWVEGFNVEEEENGTVRGGGGGGQFMNNFGATQFQYYGF</sequence>
<dbReference type="InterPro" id="IPR045281">
    <property type="entry name" value="CONSTANS-like"/>
</dbReference>
<organism evidence="5 6">
    <name type="scientific">Prunus armeniaca</name>
    <name type="common">Apricot</name>
    <name type="synonym">Armeniaca vulgaris</name>
    <dbReference type="NCBI Taxonomy" id="36596"/>
    <lineage>
        <taxon>Eukaryota</taxon>
        <taxon>Viridiplantae</taxon>
        <taxon>Streptophyta</taxon>
        <taxon>Embryophyta</taxon>
        <taxon>Tracheophyta</taxon>
        <taxon>Spermatophyta</taxon>
        <taxon>Magnoliopsida</taxon>
        <taxon>eudicotyledons</taxon>
        <taxon>Gunneridae</taxon>
        <taxon>Pentapetalae</taxon>
        <taxon>rosids</taxon>
        <taxon>fabids</taxon>
        <taxon>Rosales</taxon>
        <taxon>Rosaceae</taxon>
        <taxon>Amygdaloideae</taxon>
        <taxon>Amygdaleae</taxon>
        <taxon>Prunus</taxon>
    </lineage>
</organism>
<dbReference type="EMBL" id="CAEKDK010000005">
    <property type="protein sequence ID" value="CAB4279955.1"/>
    <property type="molecule type" value="Genomic_DNA"/>
</dbReference>
<evidence type="ECO:0000256" key="1">
    <source>
        <dbReference type="ARBA" id="ARBA00004123"/>
    </source>
</evidence>
<evidence type="ECO:0000259" key="4">
    <source>
        <dbReference type="Pfam" id="PF06203"/>
    </source>
</evidence>
<feature type="region of interest" description="Disordered" evidence="3">
    <location>
        <begin position="53"/>
        <end position="80"/>
    </location>
</feature>
<name>A0A6J5UXS8_PRUAR</name>
<dbReference type="GO" id="GO:0009909">
    <property type="term" value="P:regulation of flower development"/>
    <property type="evidence" value="ECO:0007669"/>
    <property type="project" value="InterPro"/>
</dbReference>
<dbReference type="PANTHER" id="PTHR31319:SF103">
    <property type="entry name" value="CCT MOTIF FAMILY PROTEIN"/>
    <property type="match status" value="1"/>
</dbReference>
<evidence type="ECO:0000313" key="5">
    <source>
        <dbReference type="EMBL" id="CAB4279955.1"/>
    </source>
</evidence>
<dbReference type="GO" id="GO:0003700">
    <property type="term" value="F:DNA-binding transcription factor activity"/>
    <property type="evidence" value="ECO:0007669"/>
    <property type="project" value="TreeGrafter"/>
</dbReference>
<proteinExistence type="predicted"/>
<accession>A0A6J5UXS8</accession>
<dbReference type="Proteomes" id="UP000507222">
    <property type="component" value="Unassembled WGS sequence"/>
</dbReference>
<comment type="subcellular location">
    <subcellularLocation>
        <location evidence="1">Nucleus</location>
    </subcellularLocation>
</comment>
<dbReference type="Pfam" id="PF06203">
    <property type="entry name" value="CCT"/>
    <property type="match status" value="1"/>
</dbReference>
<protein>
    <recommendedName>
        <fullName evidence="4">CCT domain-containing protein</fullName>
    </recommendedName>
</protein>
<feature type="compositionally biased region" description="Low complexity" evidence="3">
    <location>
        <begin position="70"/>
        <end position="80"/>
    </location>
</feature>
<reference evidence="5 6" key="1">
    <citation type="submission" date="2020-05" db="EMBL/GenBank/DDBJ databases">
        <authorList>
            <person name="Campoy J."/>
            <person name="Schneeberger K."/>
            <person name="Spophaly S."/>
        </authorList>
    </citation>
    <scope>NUCLEOTIDE SEQUENCE [LARGE SCALE GENOMIC DNA]</scope>
    <source>
        <strain evidence="5">PruArmRojPasFocal</strain>
    </source>
</reference>
<dbReference type="GO" id="GO:0005634">
    <property type="term" value="C:nucleus"/>
    <property type="evidence" value="ECO:0007669"/>
    <property type="project" value="UniProtKB-SubCell"/>
</dbReference>
<evidence type="ECO:0000256" key="2">
    <source>
        <dbReference type="ARBA" id="ARBA00023242"/>
    </source>
</evidence>
<feature type="domain" description="CCT" evidence="4">
    <location>
        <begin position="285"/>
        <end position="306"/>
    </location>
</feature>
<feature type="compositionally biased region" description="Polar residues" evidence="3">
    <location>
        <begin position="53"/>
        <end position="69"/>
    </location>
</feature>
<dbReference type="InterPro" id="IPR010402">
    <property type="entry name" value="CCT_domain"/>
</dbReference>